<dbReference type="AlphaFoldDB" id="A0A1F7IMB2"/>
<organism evidence="10 11">
    <name type="scientific">Candidatus Roizmanbacteria bacterium RIFCSPLOWO2_01_FULL_37_16</name>
    <dbReference type="NCBI Taxonomy" id="1802058"/>
    <lineage>
        <taxon>Bacteria</taxon>
        <taxon>Candidatus Roizmaniibacteriota</taxon>
    </lineage>
</organism>
<dbReference type="SUPFAM" id="SSF161093">
    <property type="entry name" value="MgtE membrane domain-like"/>
    <property type="match status" value="1"/>
</dbReference>
<dbReference type="Gene3D" id="1.10.357.20">
    <property type="entry name" value="SLC41 divalent cation transporters, integral membrane domain"/>
    <property type="match status" value="1"/>
</dbReference>
<evidence type="ECO:0000313" key="11">
    <source>
        <dbReference type="Proteomes" id="UP000178040"/>
    </source>
</evidence>
<dbReference type="GO" id="GO:0008324">
    <property type="term" value="F:monoatomic cation transmembrane transporter activity"/>
    <property type="evidence" value="ECO:0007669"/>
    <property type="project" value="InterPro"/>
</dbReference>
<evidence type="ECO:0000256" key="5">
    <source>
        <dbReference type="ARBA" id="ARBA00022842"/>
    </source>
</evidence>
<dbReference type="EMBL" id="MGAI01000027">
    <property type="protein sequence ID" value="OGK44472.1"/>
    <property type="molecule type" value="Genomic_DNA"/>
</dbReference>
<evidence type="ECO:0000256" key="7">
    <source>
        <dbReference type="ARBA" id="ARBA00023136"/>
    </source>
</evidence>
<comment type="similarity">
    <text evidence="2">Belongs to the SLC41A transporter family.</text>
</comment>
<dbReference type="InterPro" id="IPR006667">
    <property type="entry name" value="SLC41_membr_dom"/>
</dbReference>
<keyword evidence="5" id="KW-0460">Magnesium</keyword>
<feature type="transmembrane region" description="Helical" evidence="8">
    <location>
        <begin position="157"/>
        <end position="185"/>
    </location>
</feature>
<gene>
    <name evidence="10" type="ORF">A3B40_01645</name>
</gene>
<dbReference type="PANTHER" id="PTHR41394:SF5">
    <property type="entry name" value="SLC41A_MGTE INTEGRAL MEMBRANE DOMAIN-CONTAINING PROTEIN"/>
    <property type="match status" value="1"/>
</dbReference>
<accession>A0A1F7IMB2</accession>
<feature type="transmembrane region" description="Helical" evidence="8">
    <location>
        <begin position="55"/>
        <end position="77"/>
    </location>
</feature>
<evidence type="ECO:0000313" key="10">
    <source>
        <dbReference type="EMBL" id="OGK44472.1"/>
    </source>
</evidence>
<dbReference type="GO" id="GO:0016020">
    <property type="term" value="C:membrane"/>
    <property type="evidence" value="ECO:0007669"/>
    <property type="project" value="UniProtKB-SubCell"/>
</dbReference>
<evidence type="ECO:0000256" key="6">
    <source>
        <dbReference type="ARBA" id="ARBA00022989"/>
    </source>
</evidence>
<evidence type="ECO:0000256" key="8">
    <source>
        <dbReference type="SAM" id="Phobius"/>
    </source>
</evidence>
<dbReference type="PANTHER" id="PTHR41394">
    <property type="entry name" value="MAGNESIUM TRANSPORTER MGTE"/>
    <property type="match status" value="1"/>
</dbReference>
<sequence>MHDRKTIPLADDDRDTIKTLIWMRIPPLVVGSILGFILSFATSRFEEVLSKRVEIAFFIPFVVYMADAVGTQTQTIFIRDLSRGTAKFSNYLLKETILGIILGLFFGLLSWIVVSLWFNSARLATAVGLATFTAIGTAPFVAILITKALQLEHQDPAVGAGPIATVIQDTISVVLYGMIASAILLS</sequence>
<dbReference type="Pfam" id="PF01769">
    <property type="entry name" value="MgtE"/>
    <property type="match status" value="1"/>
</dbReference>
<feature type="transmembrane region" description="Helical" evidence="8">
    <location>
        <begin position="21"/>
        <end position="43"/>
    </location>
</feature>
<evidence type="ECO:0000256" key="3">
    <source>
        <dbReference type="ARBA" id="ARBA00022448"/>
    </source>
</evidence>
<reference evidence="10 11" key="1">
    <citation type="journal article" date="2016" name="Nat. Commun.">
        <title>Thousands of microbial genomes shed light on interconnected biogeochemical processes in an aquifer system.</title>
        <authorList>
            <person name="Anantharaman K."/>
            <person name="Brown C.T."/>
            <person name="Hug L.A."/>
            <person name="Sharon I."/>
            <person name="Castelle C.J."/>
            <person name="Probst A.J."/>
            <person name="Thomas B.C."/>
            <person name="Singh A."/>
            <person name="Wilkins M.J."/>
            <person name="Karaoz U."/>
            <person name="Brodie E.L."/>
            <person name="Williams K.H."/>
            <person name="Hubbard S.S."/>
            <person name="Banfield J.F."/>
        </authorList>
    </citation>
    <scope>NUCLEOTIDE SEQUENCE [LARGE SCALE GENOMIC DNA]</scope>
</reference>
<keyword evidence="4 8" id="KW-0812">Transmembrane</keyword>
<feature type="transmembrane region" description="Helical" evidence="8">
    <location>
        <begin position="97"/>
        <end position="118"/>
    </location>
</feature>
<proteinExistence type="inferred from homology"/>
<comment type="caution">
    <text evidence="10">The sequence shown here is derived from an EMBL/GenBank/DDBJ whole genome shotgun (WGS) entry which is preliminary data.</text>
</comment>
<comment type="subcellular location">
    <subcellularLocation>
        <location evidence="1">Membrane</location>
        <topology evidence="1">Multi-pass membrane protein</topology>
    </subcellularLocation>
</comment>
<name>A0A1F7IMB2_9BACT</name>
<evidence type="ECO:0000256" key="2">
    <source>
        <dbReference type="ARBA" id="ARBA00009749"/>
    </source>
</evidence>
<evidence type="ECO:0000256" key="1">
    <source>
        <dbReference type="ARBA" id="ARBA00004141"/>
    </source>
</evidence>
<evidence type="ECO:0000256" key="4">
    <source>
        <dbReference type="ARBA" id="ARBA00022692"/>
    </source>
</evidence>
<dbReference type="Proteomes" id="UP000178040">
    <property type="component" value="Unassembled WGS sequence"/>
</dbReference>
<keyword evidence="6 8" id="KW-1133">Transmembrane helix</keyword>
<keyword evidence="7 8" id="KW-0472">Membrane</keyword>
<feature type="transmembrane region" description="Helical" evidence="8">
    <location>
        <begin position="124"/>
        <end position="145"/>
    </location>
</feature>
<feature type="domain" description="SLC41A/MgtE integral membrane" evidence="9">
    <location>
        <begin position="59"/>
        <end position="178"/>
    </location>
</feature>
<evidence type="ECO:0000259" key="9">
    <source>
        <dbReference type="Pfam" id="PF01769"/>
    </source>
</evidence>
<dbReference type="InterPro" id="IPR036739">
    <property type="entry name" value="SLC41_membr_dom_sf"/>
</dbReference>
<protein>
    <recommendedName>
        <fullName evidence="9">SLC41A/MgtE integral membrane domain-containing protein</fullName>
    </recommendedName>
</protein>
<keyword evidence="3" id="KW-0813">Transport</keyword>